<gene>
    <name evidence="1" type="ORF">TTEB3V08_LOCUS11658</name>
</gene>
<evidence type="ECO:0000313" key="1">
    <source>
        <dbReference type="EMBL" id="CAD7463778.1"/>
    </source>
</evidence>
<organism evidence="1">
    <name type="scientific">Timema tahoe</name>
    <dbReference type="NCBI Taxonomy" id="61484"/>
    <lineage>
        <taxon>Eukaryota</taxon>
        <taxon>Metazoa</taxon>
        <taxon>Ecdysozoa</taxon>
        <taxon>Arthropoda</taxon>
        <taxon>Hexapoda</taxon>
        <taxon>Insecta</taxon>
        <taxon>Pterygota</taxon>
        <taxon>Neoptera</taxon>
        <taxon>Polyneoptera</taxon>
        <taxon>Phasmatodea</taxon>
        <taxon>Timematodea</taxon>
        <taxon>Timematoidea</taxon>
        <taxon>Timematidae</taxon>
        <taxon>Timema</taxon>
    </lineage>
</organism>
<dbReference type="AlphaFoldDB" id="A0A7R9ISK5"/>
<reference evidence="1" key="1">
    <citation type="submission" date="2020-11" db="EMBL/GenBank/DDBJ databases">
        <authorList>
            <person name="Tran Van P."/>
        </authorList>
    </citation>
    <scope>NUCLEOTIDE SEQUENCE</scope>
</reference>
<accession>A0A7R9ISK5</accession>
<name>A0A7R9ISK5_9NEOP</name>
<sequence length="98" mass="11026">MINPSVRTYRITSALEVLDKKQLSSVQADVVKRDYLVDKLEESESQRLEETAQQDHKPIIIPEQQLMLTAGPGMIGPGYTPGYQNTYTSGMPYQGYSM</sequence>
<dbReference type="EMBL" id="OE009246">
    <property type="protein sequence ID" value="CAD7463778.1"/>
    <property type="molecule type" value="Genomic_DNA"/>
</dbReference>
<proteinExistence type="predicted"/>
<protein>
    <submittedName>
        <fullName evidence="1">Uncharacterized protein</fullName>
    </submittedName>
</protein>